<dbReference type="InterPro" id="IPR012340">
    <property type="entry name" value="NA-bd_OB-fold"/>
</dbReference>
<dbReference type="GO" id="GO:0003723">
    <property type="term" value="F:RNA binding"/>
    <property type="evidence" value="ECO:0007669"/>
    <property type="project" value="TreeGrafter"/>
</dbReference>
<dbReference type="GO" id="GO:0005762">
    <property type="term" value="C:mitochondrial large ribosomal subunit"/>
    <property type="evidence" value="ECO:0007669"/>
    <property type="project" value="TreeGrafter"/>
</dbReference>
<keyword evidence="3" id="KW-0687">Ribonucleoprotein</keyword>
<evidence type="ECO:0000313" key="5">
    <source>
        <dbReference type="EMBL" id="KAF5185138.1"/>
    </source>
</evidence>
<evidence type="ECO:0000259" key="4">
    <source>
        <dbReference type="SMART" id="SM01383"/>
    </source>
</evidence>
<dbReference type="OrthoDB" id="1698171at2759"/>
<dbReference type="GO" id="GO:0003735">
    <property type="term" value="F:structural constituent of ribosome"/>
    <property type="evidence" value="ECO:0007669"/>
    <property type="project" value="InterPro"/>
</dbReference>
<reference evidence="5 6" key="1">
    <citation type="submission" date="2020-06" db="EMBL/GenBank/DDBJ databases">
        <title>Transcriptomic and genomic resources for Thalictrum thalictroides and T. hernandezii: Facilitating candidate gene discovery in an emerging model plant lineage.</title>
        <authorList>
            <person name="Arias T."/>
            <person name="Riano-Pachon D.M."/>
            <person name="Di Stilio V.S."/>
        </authorList>
    </citation>
    <scope>NUCLEOTIDE SEQUENCE [LARGE SCALE GENOMIC DNA]</scope>
    <source>
        <strain evidence="6">cv. WT478/WT964</strain>
        <tissue evidence="5">Leaves</tissue>
    </source>
</reference>
<sequence length="115" mass="13326">MRVRITYLARRNSQGRIPSFHRGGGVKRLQRTIDLKRTTPSLGIIERIEYDPNRSSRLALVRWIEGVRQPRKCNVTEEFVSPREFRAYHGDSPRRVFVLFLAWEGVSNKGSTITG</sequence>
<evidence type="ECO:0000256" key="2">
    <source>
        <dbReference type="ARBA" id="ARBA00022980"/>
    </source>
</evidence>
<dbReference type="PANTHER" id="PTHR13691:SF44">
    <property type="entry name" value="LARGE RIBOSOMAL SUBUNIT PROTEIN UL2MZ-RELATED"/>
    <property type="match status" value="1"/>
</dbReference>
<gene>
    <name evidence="5" type="ORF">FRX31_025277</name>
</gene>
<dbReference type="Pfam" id="PF00181">
    <property type="entry name" value="Ribosomal_L2_N"/>
    <property type="match status" value="1"/>
</dbReference>
<keyword evidence="6" id="KW-1185">Reference proteome</keyword>
<dbReference type="InterPro" id="IPR002171">
    <property type="entry name" value="Ribosomal_uL2"/>
</dbReference>
<dbReference type="GO" id="GO:0032543">
    <property type="term" value="P:mitochondrial translation"/>
    <property type="evidence" value="ECO:0007669"/>
    <property type="project" value="TreeGrafter"/>
</dbReference>
<dbReference type="SUPFAM" id="SSF50249">
    <property type="entry name" value="Nucleic acid-binding proteins"/>
    <property type="match status" value="1"/>
</dbReference>
<proteinExistence type="inferred from homology"/>
<evidence type="ECO:0000313" key="6">
    <source>
        <dbReference type="Proteomes" id="UP000554482"/>
    </source>
</evidence>
<dbReference type="SMART" id="SM01383">
    <property type="entry name" value="Ribosomal_L2"/>
    <property type="match status" value="1"/>
</dbReference>
<feature type="domain" description="Large ribosomal subunit protein uL2 RNA-binding" evidence="4">
    <location>
        <begin position="11"/>
        <end position="81"/>
    </location>
</feature>
<dbReference type="AlphaFoldDB" id="A0A7J6VKK0"/>
<dbReference type="PANTHER" id="PTHR13691">
    <property type="entry name" value="RIBOSOMAL PROTEIN L2"/>
    <property type="match status" value="1"/>
</dbReference>
<protein>
    <submittedName>
        <fullName evidence="5">Ribosomal protein l2</fullName>
    </submittedName>
</protein>
<evidence type="ECO:0000256" key="3">
    <source>
        <dbReference type="ARBA" id="ARBA00023274"/>
    </source>
</evidence>
<keyword evidence="2 5" id="KW-0689">Ribosomal protein</keyword>
<dbReference type="Proteomes" id="UP000554482">
    <property type="component" value="Unassembled WGS sequence"/>
</dbReference>
<dbReference type="InterPro" id="IPR022666">
    <property type="entry name" value="Ribosomal_uL2_RNA-bd_dom"/>
</dbReference>
<comment type="caution">
    <text evidence="5">The sequence shown here is derived from an EMBL/GenBank/DDBJ whole genome shotgun (WGS) entry which is preliminary data.</text>
</comment>
<dbReference type="Gene3D" id="2.40.50.140">
    <property type="entry name" value="Nucleic acid-binding proteins"/>
    <property type="match status" value="1"/>
</dbReference>
<organism evidence="5 6">
    <name type="scientific">Thalictrum thalictroides</name>
    <name type="common">Rue-anemone</name>
    <name type="synonym">Anemone thalictroides</name>
    <dbReference type="NCBI Taxonomy" id="46969"/>
    <lineage>
        <taxon>Eukaryota</taxon>
        <taxon>Viridiplantae</taxon>
        <taxon>Streptophyta</taxon>
        <taxon>Embryophyta</taxon>
        <taxon>Tracheophyta</taxon>
        <taxon>Spermatophyta</taxon>
        <taxon>Magnoliopsida</taxon>
        <taxon>Ranunculales</taxon>
        <taxon>Ranunculaceae</taxon>
        <taxon>Thalictroideae</taxon>
        <taxon>Thalictrum</taxon>
    </lineage>
</organism>
<dbReference type="EMBL" id="JABWDY010031088">
    <property type="protein sequence ID" value="KAF5185138.1"/>
    <property type="molecule type" value="Genomic_DNA"/>
</dbReference>
<name>A0A7J6VKK0_THATH</name>
<comment type="similarity">
    <text evidence="1">Belongs to the universal ribosomal protein uL2 family.</text>
</comment>
<accession>A0A7J6VKK0</accession>
<evidence type="ECO:0000256" key="1">
    <source>
        <dbReference type="ARBA" id="ARBA00005636"/>
    </source>
</evidence>